<feature type="compositionally biased region" description="Basic residues" evidence="1">
    <location>
        <begin position="1"/>
        <end position="11"/>
    </location>
</feature>
<gene>
    <name evidence="2" type="ORF">CEPIT_LOCUS2771</name>
</gene>
<evidence type="ECO:0000256" key="1">
    <source>
        <dbReference type="SAM" id="MobiDB-lite"/>
    </source>
</evidence>
<dbReference type="PANTHER" id="PTHR33450">
    <property type="entry name" value="EMB|CAB67623.1-RELATED"/>
    <property type="match status" value="1"/>
</dbReference>
<dbReference type="Proteomes" id="UP001152523">
    <property type="component" value="Unassembled WGS sequence"/>
</dbReference>
<proteinExistence type="predicted"/>
<comment type="caution">
    <text evidence="2">The sequence shown here is derived from an EMBL/GenBank/DDBJ whole genome shotgun (WGS) entry which is preliminary data.</text>
</comment>
<evidence type="ECO:0000313" key="3">
    <source>
        <dbReference type="Proteomes" id="UP001152523"/>
    </source>
</evidence>
<reference evidence="2" key="1">
    <citation type="submission" date="2022-07" db="EMBL/GenBank/DDBJ databases">
        <authorList>
            <person name="Macas J."/>
            <person name="Novak P."/>
            <person name="Neumann P."/>
        </authorList>
    </citation>
    <scope>NUCLEOTIDE SEQUENCE</scope>
</reference>
<keyword evidence="3" id="KW-1185">Reference proteome</keyword>
<feature type="region of interest" description="Disordered" evidence="1">
    <location>
        <begin position="1"/>
        <end position="23"/>
    </location>
</feature>
<accession>A0AAV0C7M8</accession>
<dbReference type="PANTHER" id="PTHR33450:SF4">
    <property type="entry name" value="OS04G0665666 PROTEIN"/>
    <property type="match status" value="1"/>
</dbReference>
<dbReference type="EMBL" id="CAMAPF010000015">
    <property type="protein sequence ID" value="CAH9068526.1"/>
    <property type="molecule type" value="Genomic_DNA"/>
</dbReference>
<name>A0AAV0C7M8_9ASTE</name>
<dbReference type="Pfam" id="PF05553">
    <property type="entry name" value="DUF761"/>
    <property type="match status" value="1"/>
</dbReference>
<sequence>MKTEKKMKRRMGGPSPTHPPPYPSSTTLLKTLILAGLYSHLYRTAGSLHRAKSILRHRILKHLAAVKQRMAILIVKKSNNNNSMKAAFNNDQLHKKALKLSSFIRPLYSWCSSSDHVPAPPPMPSSVRVSRCSNDDESPAGLSGYLDWLDGEVEEEVGGDADIDRIAEAFIADCYERFKLEKVESHRKHQEMLARSTFGEKYS</sequence>
<organism evidence="2 3">
    <name type="scientific">Cuscuta epithymum</name>
    <dbReference type="NCBI Taxonomy" id="186058"/>
    <lineage>
        <taxon>Eukaryota</taxon>
        <taxon>Viridiplantae</taxon>
        <taxon>Streptophyta</taxon>
        <taxon>Embryophyta</taxon>
        <taxon>Tracheophyta</taxon>
        <taxon>Spermatophyta</taxon>
        <taxon>Magnoliopsida</taxon>
        <taxon>eudicotyledons</taxon>
        <taxon>Gunneridae</taxon>
        <taxon>Pentapetalae</taxon>
        <taxon>asterids</taxon>
        <taxon>lamiids</taxon>
        <taxon>Solanales</taxon>
        <taxon>Convolvulaceae</taxon>
        <taxon>Cuscuteae</taxon>
        <taxon>Cuscuta</taxon>
        <taxon>Cuscuta subgen. Cuscuta</taxon>
    </lineage>
</organism>
<evidence type="ECO:0000313" key="2">
    <source>
        <dbReference type="EMBL" id="CAH9068526.1"/>
    </source>
</evidence>
<evidence type="ECO:0008006" key="4">
    <source>
        <dbReference type="Google" id="ProtNLM"/>
    </source>
</evidence>
<dbReference type="InterPro" id="IPR008480">
    <property type="entry name" value="DUF761_pln"/>
</dbReference>
<protein>
    <recommendedName>
        <fullName evidence="4">DUF761 domain-containing protein</fullName>
    </recommendedName>
</protein>
<dbReference type="AlphaFoldDB" id="A0AAV0C7M8"/>